<sequence length="206" mass="22530">MSATTRAHHDWSGDDEELYLDCESTKGATPDQQQPEECSRMLFFARCPPTLPQHELLQLFGKFGHITEFNLYRRWAKAKNSKGSSHEAQCTMPSHVVPMLASLMLDLPPAISGSVPGMQHANAPNNFMRHQCTWGDRDSAASLPQEVSLDLNPQAAQVLLGSLDFVKIRSGADVSVASTGKGLQLRLWGSAAQVESACGTLRLLLL</sequence>
<gene>
    <name evidence="1" type="ORF">OEZ85_008888</name>
</gene>
<name>A0ABY8TM70_TETOB</name>
<evidence type="ECO:0000313" key="1">
    <source>
        <dbReference type="EMBL" id="WIA09488.1"/>
    </source>
</evidence>
<accession>A0ABY8TM70</accession>
<dbReference type="Proteomes" id="UP001244341">
    <property type="component" value="Chromosome 1b"/>
</dbReference>
<dbReference type="InterPro" id="IPR035979">
    <property type="entry name" value="RBD_domain_sf"/>
</dbReference>
<evidence type="ECO:0000313" key="2">
    <source>
        <dbReference type="Proteomes" id="UP001244341"/>
    </source>
</evidence>
<reference evidence="1 2" key="1">
    <citation type="submission" date="2023-05" db="EMBL/GenBank/DDBJ databases">
        <title>A 100% complete, gapless, phased diploid assembly of the Scenedesmus obliquus UTEX 3031 genome.</title>
        <authorList>
            <person name="Biondi T.C."/>
            <person name="Hanschen E.R."/>
            <person name="Kwon T."/>
            <person name="Eng W."/>
            <person name="Kruse C.P.S."/>
            <person name="Koehler S.I."/>
            <person name="Kunde Y."/>
            <person name="Gleasner C.D."/>
            <person name="You Mak K.T."/>
            <person name="Polle J."/>
            <person name="Hovde B.T."/>
            <person name="Starkenburg S.R."/>
        </authorList>
    </citation>
    <scope>NUCLEOTIDE SEQUENCE [LARGE SCALE GENOMIC DNA]</scope>
    <source>
        <strain evidence="1 2">DOE0152z</strain>
    </source>
</reference>
<keyword evidence="2" id="KW-1185">Reference proteome</keyword>
<dbReference type="EMBL" id="CP126208">
    <property type="protein sequence ID" value="WIA09488.1"/>
    <property type="molecule type" value="Genomic_DNA"/>
</dbReference>
<protein>
    <recommendedName>
        <fullName evidence="3">RRM domain-containing protein</fullName>
    </recommendedName>
</protein>
<dbReference type="SUPFAM" id="SSF54928">
    <property type="entry name" value="RNA-binding domain, RBD"/>
    <property type="match status" value="1"/>
</dbReference>
<proteinExistence type="predicted"/>
<organism evidence="1 2">
    <name type="scientific">Tetradesmus obliquus</name>
    <name type="common">Green alga</name>
    <name type="synonym">Acutodesmus obliquus</name>
    <dbReference type="NCBI Taxonomy" id="3088"/>
    <lineage>
        <taxon>Eukaryota</taxon>
        <taxon>Viridiplantae</taxon>
        <taxon>Chlorophyta</taxon>
        <taxon>core chlorophytes</taxon>
        <taxon>Chlorophyceae</taxon>
        <taxon>CS clade</taxon>
        <taxon>Sphaeropleales</taxon>
        <taxon>Scenedesmaceae</taxon>
        <taxon>Tetradesmus</taxon>
    </lineage>
</organism>
<evidence type="ECO:0008006" key="3">
    <source>
        <dbReference type="Google" id="ProtNLM"/>
    </source>
</evidence>